<protein>
    <submittedName>
        <fullName evidence="17">Uncharacterized protein</fullName>
    </submittedName>
</protein>
<evidence type="ECO:0000313" key="18">
    <source>
        <dbReference type="Proteomes" id="UP000190683"/>
    </source>
</evidence>
<gene>
    <name evidence="17" type="ORF">B0681_03340</name>
</gene>
<keyword evidence="6" id="KW-0812">Transmembrane</keyword>
<dbReference type="Pfam" id="PF22461">
    <property type="entry name" value="SLBB_2"/>
    <property type="match status" value="2"/>
</dbReference>
<dbReference type="GO" id="GO:0009279">
    <property type="term" value="C:cell outer membrane"/>
    <property type="evidence" value="ECO:0007669"/>
    <property type="project" value="UniProtKB-SubCell"/>
</dbReference>
<evidence type="ECO:0000256" key="9">
    <source>
        <dbReference type="ARBA" id="ARBA00023065"/>
    </source>
</evidence>
<comment type="caution">
    <text evidence="17">The sequence shown here is derived from an EMBL/GenBank/DDBJ whole genome shotgun (WGS) entry which is preliminary data.</text>
</comment>
<feature type="domain" description="SLBB" evidence="16">
    <location>
        <begin position="203"/>
        <end position="277"/>
    </location>
</feature>
<evidence type="ECO:0000256" key="12">
    <source>
        <dbReference type="ARBA" id="ARBA00023139"/>
    </source>
</evidence>
<keyword evidence="13" id="KW-0998">Cell outer membrane</keyword>
<evidence type="ECO:0000256" key="13">
    <source>
        <dbReference type="ARBA" id="ARBA00023237"/>
    </source>
</evidence>
<dbReference type="InterPro" id="IPR003715">
    <property type="entry name" value="Poly_export_N"/>
</dbReference>
<evidence type="ECO:0000256" key="8">
    <source>
        <dbReference type="ARBA" id="ARBA00023047"/>
    </source>
</evidence>
<evidence type="ECO:0000256" key="4">
    <source>
        <dbReference type="ARBA" id="ARBA00022452"/>
    </source>
</evidence>
<proteinExistence type="inferred from homology"/>
<keyword evidence="14" id="KW-0449">Lipoprotein</keyword>
<keyword evidence="18" id="KW-1185">Reference proteome</keyword>
<dbReference type="AlphaFoldDB" id="A0A1T0CV18"/>
<dbReference type="Gene3D" id="3.10.560.10">
    <property type="entry name" value="Outer membrane lipoprotein wza domain like"/>
    <property type="match status" value="2"/>
</dbReference>
<feature type="domain" description="Polysaccharide export protein N-terminal" evidence="15">
    <location>
        <begin position="104"/>
        <end position="195"/>
    </location>
</feature>
<evidence type="ECO:0000313" key="17">
    <source>
        <dbReference type="EMBL" id="OOS26186.1"/>
    </source>
</evidence>
<dbReference type="InterPro" id="IPR054765">
    <property type="entry name" value="SLBB_dom"/>
</dbReference>
<dbReference type="PROSITE" id="PS51257">
    <property type="entry name" value="PROKAR_LIPOPROTEIN"/>
    <property type="match status" value="1"/>
</dbReference>
<dbReference type="PANTHER" id="PTHR33619">
    <property type="entry name" value="POLYSACCHARIDE EXPORT PROTEIN GFCE-RELATED"/>
    <property type="match status" value="1"/>
</dbReference>
<name>A0A1T0CV18_9GAMM</name>
<comment type="subcellular location">
    <subcellularLocation>
        <location evidence="1">Cell outer membrane</location>
        <topology evidence="1">Multi-pass membrane protein</topology>
    </subcellularLocation>
</comment>
<keyword evidence="3" id="KW-0813">Transport</keyword>
<dbReference type="Gene3D" id="3.30.1950.10">
    <property type="entry name" value="wza like domain"/>
    <property type="match status" value="1"/>
</dbReference>
<dbReference type="PANTHER" id="PTHR33619:SF3">
    <property type="entry name" value="POLYSACCHARIDE EXPORT PROTEIN GFCE-RELATED"/>
    <property type="match status" value="1"/>
</dbReference>
<evidence type="ECO:0000256" key="1">
    <source>
        <dbReference type="ARBA" id="ARBA00004571"/>
    </source>
</evidence>
<keyword evidence="9" id="KW-0406">Ion transport</keyword>
<keyword evidence="12" id="KW-0564">Palmitate</keyword>
<evidence type="ECO:0000256" key="5">
    <source>
        <dbReference type="ARBA" id="ARBA00022597"/>
    </source>
</evidence>
<evidence type="ECO:0000256" key="6">
    <source>
        <dbReference type="ARBA" id="ARBA00022692"/>
    </source>
</evidence>
<dbReference type="GO" id="GO:0006811">
    <property type="term" value="P:monoatomic ion transport"/>
    <property type="evidence" value="ECO:0007669"/>
    <property type="project" value="UniProtKB-KW"/>
</dbReference>
<evidence type="ECO:0000259" key="16">
    <source>
        <dbReference type="Pfam" id="PF22461"/>
    </source>
</evidence>
<keyword evidence="5" id="KW-0762">Sugar transport</keyword>
<reference evidence="17 18" key="1">
    <citation type="submission" date="2017-02" db="EMBL/GenBank/DDBJ databases">
        <title>Draft genome sequence of Moraxella porci CCUG 54912T type strain.</title>
        <authorList>
            <person name="Salva-Serra F."/>
            <person name="Engstrom-Jakobsson H."/>
            <person name="Thorell K."/>
            <person name="Jaen-Luchoro D."/>
            <person name="Gonzales-Siles L."/>
            <person name="Karlsson R."/>
            <person name="Yazdan S."/>
            <person name="Boulund F."/>
            <person name="Johnning A."/>
            <person name="Engstrand L."/>
            <person name="Kristiansson E."/>
            <person name="Moore E."/>
        </authorList>
    </citation>
    <scope>NUCLEOTIDE SEQUENCE [LARGE SCALE GENOMIC DNA]</scope>
    <source>
        <strain evidence="17 18">CCUG 54912</strain>
    </source>
</reference>
<keyword evidence="4" id="KW-1134">Transmembrane beta strand</keyword>
<evidence type="ECO:0000256" key="3">
    <source>
        <dbReference type="ARBA" id="ARBA00022448"/>
    </source>
</evidence>
<organism evidence="17 18">
    <name type="scientific">Moraxella porci DSM 25326</name>
    <dbReference type="NCBI Taxonomy" id="573983"/>
    <lineage>
        <taxon>Bacteria</taxon>
        <taxon>Pseudomonadati</taxon>
        <taxon>Pseudomonadota</taxon>
        <taxon>Gammaproteobacteria</taxon>
        <taxon>Moraxellales</taxon>
        <taxon>Moraxellaceae</taxon>
        <taxon>Moraxella</taxon>
    </lineage>
</organism>
<dbReference type="Proteomes" id="UP000190683">
    <property type="component" value="Unassembled WGS sequence"/>
</dbReference>
<dbReference type="GO" id="GO:0015159">
    <property type="term" value="F:polysaccharide transmembrane transporter activity"/>
    <property type="evidence" value="ECO:0007669"/>
    <property type="project" value="InterPro"/>
</dbReference>
<evidence type="ECO:0000256" key="7">
    <source>
        <dbReference type="ARBA" id="ARBA00022729"/>
    </source>
</evidence>
<evidence type="ECO:0000256" key="2">
    <source>
        <dbReference type="ARBA" id="ARBA00009450"/>
    </source>
</evidence>
<dbReference type="STRING" id="573983.B0681_03340"/>
<evidence type="ECO:0000256" key="11">
    <source>
        <dbReference type="ARBA" id="ARBA00023136"/>
    </source>
</evidence>
<keyword evidence="8" id="KW-0625">Polysaccharide transport</keyword>
<dbReference type="Pfam" id="PF02563">
    <property type="entry name" value="Poly_export"/>
    <property type="match status" value="1"/>
</dbReference>
<feature type="domain" description="SLBB" evidence="16">
    <location>
        <begin position="284"/>
        <end position="383"/>
    </location>
</feature>
<evidence type="ECO:0000256" key="10">
    <source>
        <dbReference type="ARBA" id="ARBA00023114"/>
    </source>
</evidence>
<evidence type="ECO:0000259" key="15">
    <source>
        <dbReference type="Pfam" id="PF02563"/>
    </source>
</evidence>
<comment type="similarity">
    <text evidence="2">Belongs to the BexD/CtrA/VexA family.</text>
</comment>
<accession>A0A1T0CV18</accession>
<sequence length="413" mass="44614">MQYLDKTIFKCSNFSAKGIVGLGLILILSGCQAVSNWQANSGPTRGQIFKNPNAVIVPSSSNPTNNPSDNYGLLVIDIDSQVAGRSKNLTPNVAFSNYFANAQTAMNRISSGDVVDVTIWEAPPALLFGTASDLNGFSGTKETKLPEQMVDKSGYISVPFVGKLNVIGKTPQQVQDMIIAGLRKKANQPSAIVRITKNNSADVTVIGEVNNSTRMPLTGKGERILDAIAAAGGAKQAAERVSVQLTRGGQAREMLLSQIINDARQNIRLQQGDVISVKYKTNSYMVMGATAKNDEIDFEASGISLMQALARAGGLNDSRADAQGVFIFRFENPAVLTAEQLQSVPVQFHHTSVPVVYRLNLKDPLNYIIARDFEIHNQDVIYVSNAPAVEFGKFLGMISQSVYSIVNIRDLAN</sequence>
<dbReference type="GO" id="GO:0015288">
    <property type="term" value="F:porin activity"/>
    <property type="evidence" value="ECO:0007669"/>
    <property type="project" value="UniProtKB-KW"/>
</dbReference>
<dbReference type="InterPro" id="IPR049712">
    <property type="entry name" value="Poly_export"/>
</dbReference>
<dbReference type="EMBL" id="MUYV01000002">
    <property type="protein sequence ID" value="OOS26186.1"/>
    <property type="molecule type" value="Genomic_DNA"/>
</dbReference>
<dbReference type="GO" id="GO:0046930">
    <property type="term" value="C:pore complex"/>
    <property type="evidence" value="ECO:0007669"/>
    <property type="project" value="UniProtKB-KW"/>
</dbReference>
<keyword evidence="7" id="KW-0732">Signal</keyword>
<keyword evidence="11" id="KW-0472">Membrane</keyword>
<keyword evidence="10" id="KW-0626">Porin</keyword>
<evidence type="ECO:0000256" key="14">
    <source>
        <dbReference type="ARBA" id="ARBA00023288"/>
    </source>
</evidence>